<dbReference type="PANTHER" id="PTHR33360:SF2">
    <property type="entry name" value="TRANSPOSASE FOR INSERTION SEQUENCE ELEMENT IS200"/>
    <property type="match status" value="1"/>
</dbReference>
<accession>A0ABU9WWD4</accession>
<dbReference type="Gene3D" id="3.30.70.1290">
    <property type="entry name" value="Transposase IS200-like"/>
    <property type="match status" value="1"/>
</dbReference>
<dbReference type="NCBIfam" id="NF033573">
    <property type="entry name" value="transpos_IS200"/>
    <property type="match status" value="1"/>
</dbReference>
<evidence type="ECO:0000313" key="4">
    <source>
        <dbReference type="Proteomes" id="UP001422074"/>
    </source>
</evidence>
<dbReference type="InterPro" id="IPR002686">
    <property type="entry name" value="Transposase_17"/>
</dbReference>
<sequence length="172" mass="19250">MTVSSRARQKSPRVTVHSNRATPPTLTGRSRRRPPGAGPGRGPSRRGRAVLVVDIVSLLERLLRQKADERGWSSVSLQVTPDHVYASMRTTPADSPAYVAQQLRGHTSRALREELSTLKRRLPTLWSPSFYVTTVGAVSAGTVQRYIDTQWERPWRKDSQLRPAEQASEALR</sequence>
<protein>
    <submittedName>
        <fullName evidence="3">IS200/IS605 family transposase</fullName>
    </submittedName>
</protein>
<organism evidence="3 4">
    <name type="scientific">Sinomonas halotolerans</name>
    <dbReference type="NCBI Taxonomy" id="1644133"/>
    <lineage>
        <taxon>Bacteria</taxon>
        <taxon>Bacillati</taxon>
        <taxon>Actinomycetota</taxon>
        <taxon>Actinomycetes</taxon>
        <taxon>Micrococcales</taxon>
        <taxon>Micrococcaceae</taxon>
        <taxon>Sinomonas</taxon>
    </lineage>
</organism>
<feature type="compositionally biased region" description="Polar residues" evidence="1">
    <location>
        <begin position="16"/>
        <end position="27"/>
    </location>
</feature>
<dbReference type="InterPro" id="IPR036515">
    <property type="entry name" value="Transposase_17_sf"/>
</dbReference>
<feature type="region of interest" description="Disordered" evidence="1">
    <location>
        <begin position="1"/>
        <end position="46"/>
    </location>
</feature>
<name>A0ABU9WWD4_9MICC</name>
<dbReference type="Pfam" id="PF01797">
    <property type="entry name" value="Y1_Tnp"/>
    <property type="match status" value="1"/>
</dbReference>
<feature type="domain" description="Transposase IS200-like" evidence="2">
    <location>
        <begin position="11"/>
        <end position="150"/>
    </location>
</feature>
<evidence type="ECO:0000256" key="1">
    <source>
        <dbReference type="SAM" id="MobiDB-lite"/>
    </source>
</evidence>
<reference evidence="3 4" key="1">
    <citation type="submission" date="2024-05" db="EMBL/GenBank/DDBJ databases">
        <title>Sinomonas sp. nov., isolated from a waste landfill.</title>
        <authorList>
            <person name="Zhao Y."/>
        </authorList>
    </citation>
    <scope>NUCLEOTIDE SEQUENCE [LARGE SCALE GENOMIC DNA]</scope>
    <source>
        <strain evidence="3 4">CCTCC AB2014300</strain>
    </source>
</reference>
<dbReference type="PANTHER" id="PTHR33360">
    <property type="entry name" value="TRANSPOSASE FOR INSERTION SEQUENCE ELEMENT IS200"/>
    <property type="match status" value="1"/>
</dbReference>
<dbReference type="SMART" id="SM01321">
    <property type="entry name" value="Y1_Tnp"/>
    <property type="match status" value="1"/>
</dbReference>
<dbReference type="SUPFAM" id="SSF143422">
    <property type="entry name" value="Transposase IS200-like"/>
    <property type="match status" value="1"/>
</dbReference>
<evidence type="ECO:0000259" key="2">
    <source>
        <dbReference type="SMART" id="SM01321"/>
    </source>
</evidence>
<evidence type="ECO:0000313" key="3">
    <source>
        <dbReference type="EMBL" id="MEN2743396.1"/>
    </source>
</evidence>
<dbReference type="Proteomes" id="UP001422074">
    <property type="component" value="Unassembled WGS sequence"/>
</dbReference>
<proteinExistence type="predicted"/>
<dbReference type="RefSeq" id="WP_345882889.1">
    <property type="nucleotide sequence ID" value="NZ_JBDFRB010000001.1"/>
</dbReference>
<gene>
    <name evidence="3" type="primary">tnpA</name>
    <name evidence="3" type="ORF">ABCQ75_02430</name>
</gene>
<dbReference type="EMBL" id="JBDFRB010000001">
    <property type="protein sequence ID" value="MEN2743396.1"/>
    <property type="molecule type" value="Genomic_DNA"/>
</dbReference>
<comment type="caution">
    <text evidence="3">The sequence shown here is derived from an EMBL/GenBank/DDBJ whole genome shotgun (WGS) entry which is preliminary data.</text>
</comment>
<keyword evidence="4" id="KW-1185">Reference proteome</keyword>